<name>A0A9P6CNH2_9AGAR</name>
<reference evidence="1" key="1">
    <citation type="submission" date="2020-11" db="EMBL/GenBank/DDBJ databases">
        <authorList>
            <consortium name="DOE Joint Genome Institute"/>
            <person name="Ahrendt S."/>
            <person name="Riley R."/>
            <person name="Andreopoulos W."/>
            <person name="Labutti K."/>
            <person name="Pangilinan J."/>
            <person name="Ruiz-Duenas F.J."/>
            <person name="Barrasa J.M."/>
            <person name="Sanchez-Garcia M."/>
            <person name="Camarero S."/>
            <person name="Miyauchi S."/>
            <person name="Serrano A."/>
            <person name="Linde D."/>
            <person name="Babiker R."/>
            <person name="Drula E."/>
            <person name="Ayuso-Fernandez I."/>
            <person name="Pacheco R."/>
            <person name="Padilla G."/>
            <person name="Ferreira P."/>
            <person name="Barriuso J."/>
            <person name="Kellner H."/>
            <person name="Castanera R."/>
            <person name="Alfaro M."/>
            <person name="Ramirez L."/>
            <person name="Pisabarro A.G."/>
            <person name="Kuo A."/>
            <person name="Tritt A."/>
            <person name="Lipzen A."/>
            <person name="He G."/>
            <person name="Yan M."/>
            <person name="Ng V."/>
            <person name="Cullen D."/>
            <person name="Martin F."/>
            <person name="Rosso M.-N."/>
            <person name="Henrissat B."/>
            <person name="Hibbett D."/>
            <person name="Martinez A.T."/>
            <person name="Grigoriev I.V."/>
        </authorList>
    </citation>
    <scope>NUCLEOTIDE SEQUENCE</scope>
    <source>
        <strain evidence="1">CIRM-BRFM 674</strain>
    </source>
</reference>
<evidence type="ECO:0008006" key="3">
    <source>
        <dbReference type="Google" id="ProtNLM"/>
    </source>
</evidence>
<protein>
    <recommendedName>
        <fullName evidence="3">F-box domain-containing protein</fullName>
    </recommendedName>
</protein>
<gene>
    <name evidence="1" type="ORF">BDN70DRAFT_886492</name>
</gene>
<evidence type="ECO:0000313" key="2">
    <source>
        <dbReference type="Proteomes" id="UP000807469"/>
    </source>
</evidence>
<dbReference type="AlphaFoldDB" id="A0A9P6CNH2"/>
<proteinExistence type="predicted"/>
<dbReference type="Proteomes" id="UP000807469">
    <property type="component" value="Unassembled WGS sequence"/>
</dbReference>
<keyword evidence="2" id="KW-1185">Reference proteome</keyword>
<evidence type="ECO:0000313" key="1">
    <source>
        <dbReference type="EMBL" id="KAF9472852.1"/>
    </source>
</evidence>
<organism evidence="1 2">
    <name type="scientific">Pholiota conissans</name>
    <dbReference type="NCBI Taxonomy" id="109636"/>
    <lineage>
        <taxon>Eukaryota</taxon>
        <taxon>Fungi</taxon>
        <taxon>Dikarya</taxon>
        <taxon>Basidiomycota</taxon>
        <taxon>Agaricomycotina</taxon>
        <taxon>Agaricomycetes</taxon>
        <taxon>Agaricomycetidae</taxon>
        <taxon>Agaricales</taxon>
        <taxon>Agaricineae</taxon>
        <taxon>Strophariaceae</taxon>
        <taxon>Pholiota</taxon>
    </lineage>
</organism>
<sequence length="547" mass="61581">MTDPNECPQYQVFRNEDLLELIFSLLDPEAYFGNIWDLEPSTRQDLLSAALTCKAFLPPAMSLLWRMMESLLPLLKLIPSFTSVEPNNYAIEGPVTLDGLNSVITYGSRIRYLCISNFFDAIKADALLNLLATTQDSLLPNLKSIYIPSFQLGHTNTTQLENLNVLFLAYSRFLTAISIHKILTQSIGKKVSLYLSALAHNQMPVPVDDIELEGRLLDDNILNLLPSFRFLKFLTLDLIGVKLKYSTLLSWSGLSSLTRLEIHMDQSSSFGNVESHYPSSSITFKTLRHLILDGSLVLVHRVLRTINNLDYLSTIDLTFNPTSNPDGAAAFPHCLKEMVRISPLLKNISLQATKESEFTVPADISALYDCSNIEVLNFARGIFIPINDVTIGELSSVQWSSLRELYLPAPSDWNDCPSLLSIGVIARNFPHIIKLKIYVDFDLQDGISLASDRKQWSWTNNALSYLHLVAESSATRISGPLTRGLSLGVARYIEHLFPNLEARDIIHNEHPHGHQDYLGLNEWWEDVVELISEFRALREEIISDATN</sequence>
<dbReference type="SUPFAM" id="SSF52047">
    <property type="entry name" value="RNI-like"/>
    <property type="match status" value="1"/>
</dbReference>
<comment type="caution">
    <text evidence="1">The sequence shown here is derived from an EMBL/GenBank/DDBJ whole genome shotgun (WGS) entry which is preliminary data.</text>
</comment>
<dbReference type="OrthoDB" id="3543113at2759"/>
<accession>A0A9P6CNH2</accession>
<dbReference type="EMBL" id="MU155491">
    <property type="protein sequence ID" value="KAF9472852.1"/>
    <property type="molecule type" value="Genomic_DNA"/>
</dbReference>